<keyword evidence="3" id="KW-1185">Reference proteome</keyword>
<gene>
    <name evidence="2" type="ORF">RW095_14560</name>
</gene>
<evidence type="ECO:0000313" key="3">
    <source>
        <dbReference type="Proteomes" id="UP001302652"/>
    </source>
</evidence>
<dbReference type="InterPro" id="IPR018968">
    <property type="entry name" value="Phasin"/>
</dbReference>
<dbReference type="RefSeq" id="WP_317019639.1">
    <property type="nucleotide sequence ID" value="NZ_CP136512.1"/>
</dbReference>
<organism evidence="2 3">
    <name type="scientific">Paraburkholderia kirstenboschensis</name>
    <dbReference type="NCBI Taxonomy" id="1245436"/>
    <lineage>
        <taxon>Bacteria</taxon>
        <taxon>Pseudomonadati</taxon>
        <taxon>Pseudomonadota</taxon>
        <taxon>Betaproteobacteria</taxon>
        <taxon>Burkholderiales</taxon>
        <taxon>Burkholderiaceae</taxon>
        <taxon>Paraburkholderia</taxon>
    </lineage>
</organism>
<dbReference type="Proteomes" id="UP001302652">
    <property type="component" value="Chromosome 2"/>
</dbReference>
<evidence type="ECO:0000313" key="2">
    <source>
        <dbReference type="EMBL" id="WOD17055.1"/>
    </source>
</evidence>
<accession>A0ABZ0EJD6</accession>
<sequence>MSSLAPEQLVATQKTSVETMVAILNKAFGGIERLVELNVQAVKSSLAKIRKFWSTRF</sequence>
<evidence type="ECO:0000259" key="1">
    <source>
        <dbReference type="Pfam" id="PF09361"/>
    </source>
</evidence>
<name>A0ABZ0EJD6_9BURK</name>
<protein>
    <submittedName>
        <fullName evidence="2">Phasin family protein</fullName>
    </submittedName>
</protein>
<reference evidence="2 3" key="1">
    <citation type="submission" date="2023-10" db="EMBL/GenBank/DDBJ databases">
        <title>Surface-active antibiotics is a multifunctional adaptation for post-fire microbes.</title>
        <authorList>
            <person name="Liu M.D."/>
            <person name="Du Y."/>
            <person name="Koupaei S.K."/>
            <person name="Kim N.R."/>
            <person name="Zhang W."/>
            <person name="Traxler M.F."/>
        </authorList>
    </citation>
    <scope>NUCLEOTIDE SEQUENCE [LARGE SCALE GENOMIC DNA]</scope>
    <source>
        <strain evidence="2 3">F3</strain>
    </source>
</reference>
<feature type="domain" description="Phasin" evidence="1">
    <location>
        <begin position="7"/>
        <end position="49"/>
    </location>
</feature>
<dbReference type="Pfam" id="PF09361">
    <property type="entry name" value="Phasin_2"/>
    <property type="match status" value="1"/>
</dbReference>
<proteinExistence type="predicted"/>
<dbReference type="EMBL" id="CP136512">
    <property type="protein sequence ID" value="WOD17055.1"/>
    <property type="molecule type" value="Genomic_DNA"/>
</dbReference>